<organism evidence="1">
    <name type="scientific">freshwater metagenome</name>
    <dbReference type="NCBI Taxonomy" id="449393"/>
    <lineage>
        <taxon>unclassified sequences</taxon>
        <taxon>metagenomes</taxon>
        <taxon>ecological metagenomes</taxon>
    </lineage>
</organism>
<evidence type="ECO:0000313" key="1">
    <source>
        <dbReference type="EMBL" id="CAB4889589.1"/>
    </source>
</evidence>
<reference evidence="1" key="1">
    <citation type="submission" date="2020-05" db="EMBL/GenBank/DDBJ databases">
        <authorList>
            <person name="Chiriac C."/>
            <person name="Salcher M."/>
            <person name="Ghai R."/>
            <person name="Kavagutti S V."/>
        </authorList>
    </citation>
    <scope>NUCLEOTIDE SEQUENCE</scope>
</reference>
<sequence>MNWVAFVDVPPVVVVAVTVTAPATPAGATAVIDVADTNVTLVPAFAPNFTVVAPDTNPLPVIVTTVPPATGPLTGLRAVTVGAATEAVTVKLVGVCLDAPGLVTRILPDVAPTGTTAEIVVSDTTVKAAATPLNETAVALAKFVPVIVTAAPAAADAGVKLATVGAAANVADTVVATAIATVQVEAVPEQVPPDQPAKPLPSARLGVAVSVTCVAGSNVP</sequence>
<gene>
    <name evidence="1" type="ORF">UFOPK3376_02709</name>
</gene>
<proteinExistence type="predicted"/>
<dbReference type="AlphaFoldDB" id="A0A6J7FBA9"/>
<dbReference type="EMBL" id="CAFBLP010000098">
    <property type="protein sequence ID" value="CAB4889589.1"/>
    <property type="molecule type" value="Genomic_DNA"/>
</dbReference>
<name>A0A6J7FBA9_9ZZZZ</name>
<protein>
    <submittedName>
        <fullName evidence="1">Unannotated protein</fullName>
    </submittedName>
</protein>
<accession>A0A6J7FBA9</accession>